<dbReference type="GO" id="GO:0051287">
    <property type="term" value="F:NAD binding"/>
    <property type="evidence" value="ECO:0007669"/>
    <property type="project" value="InterPro"/>
</dbReference>
<reference evidence="7 9" key="2">
    <citation type="submission" date="2023-08" db="EMBL/GenBank/DDBJ databases">
        <title>Whole genome sequencing of Staphylococcus coagulans NN-2474.</title>
        <authorList>
            <person name="Kropotov V.S."/>
            <person name="Boriskina E.V."/>
            <person name="Gordinskaya N.A."/>
            <person name="Shkurkina I.S."/>
            <person name="Kryazhev D.V."/>
            <person name="Alekseeva A.E."/>
            <person name="Makhova M.A."/>
        </authorList>
    </citation>
    <scope>NUCLEOTIDE SEQUENCE [LARGE SCALE GENOMIC DNA]</scope>
    <source>
        <strain evidence="7 9">NN-2474</strain>
    </source>
</reference>
<proteinExistence type="inferred from homology"/>
<keyword evidence="9" id="KW-1185">Reference proteome</keyword>
<dbReference type="EMBL" id="JAVJGV010000003">
    <property type="protein sequence ID" value="MDR5602056.1"/>
    <property type="molecule type" value="Genomic_DNA"/>
</dbReference>
<dbReference type="PANTHER" id="PTHR10996">
    <property type="entry name" value="2-HYDROXYACID DEHYDROGENASE-RELATED"/>
    <property type="match status" value="1"/>
</dbReference>
<evidence type="ECO:0000256" key="1">
    <source>
        <dbReference type="ARBA" id="ARBA00005854"/>
    </source>
</evidence>
<accession>A0A9X1IYZ5</accession>
<dbReference type="GO" id="GO:0030267">
    <property type="term" value="F:glyoxylate reductase (NADPH) activity"/>
    <property type="evidence" value="ECO:0007669"/>
    <property type="project" value="TreeGrafter"/>
</dbReference>
<dbReference type="InterPro" id="IPR036291">
    <property type="entry name" value="NAD(P)-bd_dom_sf"/>
</dbReference>
<dbReference type="SUPFAM" id="SSF52283">
    <property type="entry name" value="Formate/glycerate dehydrogenase catalytic domain-like"/>
    <property type="match status" value="1"/>
</dbReference>
<keyword evidence="2 3" id="KW-0560">Oxidoreductase</keyword>
<dbReference type="Proteomes" id="UP001255050">
    <property type="component" value="Unassembled WGS sequence"/>
</dbReference>
<dbReference type="EMBL" id="JABTCN010000008">
    <property type="protein sequence ID" value="MBA8776128.1"/>
    <property type="molecule type" value="Genomic_DNA"/>
</dbReference>
<dbReference type="EC" id="1.1.1.-" evidence="7"/>
<reference evidence="6 8" key="1">
    <citation type="journal article" date="2020" name="Access Microbiol">
        <title>Isolation and genome sequencing of Staphylococcus schleiferi subspecies coagulans from Antarctic seals.</title>
        <authorList>
            <person name="Foster G."/>
            <person name="Robb A."/>
            <person name="Paterson G.K."/>
        </authorList>
    </citation>
    <scope>NUCLEOTIDE SEQUENCE [LARGE SCALE GENOMIC DNA]</scope>
    <source>
        <strain evidence="6 8">M615/02/4</strain>
    </source>
</reference>
<dbReference type="PANTHER" id="PTHR10996:SF283">
    <property type="entry name" value="GLYOXYLATE_HYDROXYPYRUVATE REDUCTASE B"/>
    <property type="match status" value="1"/>
</dbReference>
<feature type="domain" description="D-isomer specific 2-hydroxyacid dehydrogenase catalytic" evidence="4">
    <location>
        <begin position="4"/>
        <end position="318"/>
    </location>
</feature>
<dbReference type="GO" id="GO:0016618">
    <property type="term" value="F:hydroxypyruvate reductase [NAD(P)H] activity"/>
    <property type="evidence" value="ECO:0007669"/>
    <property type="project" value="TreeGrafter"/>
</dbReference>
<dbReference type="RefSeq" id="WP_103356705.1">
    <property type="nucleotide sequence ID" value="NZ_CP092965.1"/>
</dbReference>
<dbReference type="AlphaFoldDB" id="A0A9X1IYZ5"/>
<dbReference type="Proteomes" id="UP000524893">
    <property type="component" value="Unassembled WGS sequence"/>
</dbReference>
<comment type="similarity">
    <text evidence="1 3">Belongs to the D-isomer specific 2-hydroxyacid dehydrogenase family.</text>
</comment>
<dbReference type="InterPro" id="IPR006139">
    <property type="entry name" value="D-isomer_2_OHA_DH_cat_dom"/>
</dbReference>
<organism evidence="6 8">
    <name type="scientific">Staphylococcus coagulans</name>
    <dbReference type="NCBI Taxonomy" id="74706"/>
    <lineage>
        <taxon>Bacteria</taxon>
        <taxon>Bacillati</taxon>
        <taxon>Bacillota</taxon>
        <taxon>Bacilli</taxon>
        <taxon>Bacillales</taxon>
        <taxon>Staphylococcaceae</taxon>
        <taxon>Staphylococcus</taxon>
    </lineage>
</organism>
<dbReference type="GeneID" id="72414971"/>
<evidence type="ECO:0000256" key="2">
    <source>
        <dbReference type="ARBA" id="ARBA00023002"/>
    </source>
</evidence>
<dbReference type="SUPFAM" id="SSF51735">
    <property type="entry name" value="NAD(P)-binding Rossmann-fold domains"/>
    <property type="match status" value="1"/>
</dbReference>
<dbReference type="InterPro" id="IPR050223">
    <property type="entry name" value="D-isomer_2-hydroxyacid_DH"/>
</dbReference>
<dbReference type="GO" id="GO:0005829">
    <property type="term" value="C:cytosol"/>
    <property type="evidence" value="ECO:0007669"/>
    <property type="project" value="TreeGrafter"/>
</dbReference>
<dbReference type="CDD" id="cd05301">
    <property type="entry name" value="GDH"/>
    <property type="match status" value="1"/>
</dbReference>
<dbReference type="InterPro" id="IPR006140">
    <property type="entry name" value="D-isomer_DH_NAD-bd"/>
</dbReference>
<evidence type="ECO:0000313" key="8">
    <source>
        <dbReference type="Proteomes" id="UP000524893"/>
    </source>
</evidence>
<gene>
    <name evidence="6" type="ORF">HR081_04215</name>
    <name evidence="7" type="ORF">RCO12_01260</name>
</gene>
<evidence type="ECO:0000256" key="3">
    <source>
        <dbReference type="RuleBase" id="RU003719"/>
    </source>
</evidence>
<dbReference type="Gene3D" id="3.40.50.720">
    <property type="entry name" value="NAD(P)-binding Rossmann-like Domain"/>
    <property type="match status" value="2"/>
</dbReference>
<dbReference type="FunFam" id="3.40.50.720:FF:000462">
    <property type="entry name" value="Glyoxylate reductase (NADP+)"/>
    <property type="match status" value="1"/>
</dbReference>
<name>A0A9X1IYZ5_9STAP</name>
<feature type="domain" description="D-isomer specific 2-hydroxyacid dehydrogenase NAD-binding" evidence="5">
    <location>
        <begin position="109"/>
        <end position="287"/>
    </location>
</feature>
<evidence type="ECO:0000313" key="6">
    <source>
        <dbReference type="EMBL" id="MBA8776128.1"/>
    </source>
</evidence>
<dbReference type="Pfam" id="PF00389">
    <property type="entry name" value="2-Hacid_dh"/>
    <property type="match status" value="1"/>
</dbReference>
<dbReference type="PROSITE" id="PS00671">
    <property type="entry name" value="D_2_HYDROXYACID_DH_3"/>
    <property type="match status" value="1"/>
</dbReference>
<comment type="caution">
    <text evidence="6">The sequence shown here is derived from an EMBL/GenBank/DDBJ whole genome shotgun (WGS) entry which is preliminary data.</text>
</comment>
<protein>
    <submittedName>
        <fullName evidence="6">D-glycerate dehydrogenase</fullName>
        <ecNumber evidence="7">1.1.1.-</ecNumber>
    </submittedName>
</protein>
<evidence type="ECO:0000313" key="7">
    <source>
        <dbReference type="EMBL" id="MDR5602056.1"/>
    </source>
</evidence>
<dbReference type="Pfam" id="PF02826">
    <property type="entry name" value="2-Hacid_dh_C"/>
    <property type="match status" value="1"/>
</dbReference>
<evidence type="ECO:0000259" key="5">
    <source>
        <dbReference type="Pfam" id="PF02826"/>
    </source>
</evidence>
<evidence type="ECO:0000313" key="9">
    <source>
        <dbReference type="Proteomes" id="UP001255050"/>
    </source>
</evidence>
<sequence length="323" mass="36194">MEKILVTRRIPQKFLERLEALGEVEMWDHELTPMPREQFVEAAKDKTALLVTLSERIDATLFEAAPKLKVVANMAVGYDNIDLQIAEQSHVQVANTPGVLTETTAELGFALMMATSRRIVEAEKYVQQGQWESWGPYLLAGKDIYQSKVGIFGMGEIGRAFARRLKGFNADILYHNRSRNMKAEHELGAFYTSFDTLIKESDFVICTAPSTPETQNTFNKEVFKNMRNDAIFINIGRGDLVVEEDLVEAIENGEIAGCGLDVVRDEPIRTDHPLLKYPNVVVTPHIGSASVLTRDQMIQTCILNIEDVAQGLLARNQVVTNTH</sequence>
<evidence type="ECO:0000259" key="4">
    <source>
        <dbReference type="Pfam" id="PF00389"/>
    </source>
</evidence>
<dbReference type="InterPro" id="IPR029753">
    <property type="entry name" value="D-isomer_DH_CS"/>
</dbReference>